<feature type="domain" description="AB hydrolase-1" evidence="1">
    <location>
        <begin position="162"/>
        <end position="446"/>
    </location>
</feature>
<dbReference type="SUPFAM" id="SSF53474">
    <property type="entry name" value="alpha/beta-Hydrolases"/>
    <property type="match status" value="1"/>
</dbReference>
<protein>
    <submittedName>
        <fullName evidence="2">Alpha/beta hydrolase fold-1</fullName>
    </submittedName>
</protein>
<dbReference type="GO" id="GO:0015996">
    <property type="term" value="P:chlorophyll catabolic process"/>
    <property type="evidence" value="ECO:0007669"/>
    <property type="project" value="InterPro"/>
</dbReference>
<dbReference type="GO" id="GO:0080124">
    <property type="term" value="F:pheophytinase activity"/>
    <property type="evidence" value="ECO:0007669"/>
    <property type="project" value="InterPro"/>
</dbReference>
<name>A0AAN8VUY7_9MAGN</name>
<dbReference type="Proteomes" id="UP001370490">
    <property type="component" value="Unassembled WGS sequence"/>
</dbReference>
<evidence type="ECO:0000313" key="2">
    <source>
        <dbReference type="EMBL" id="KAK6933912.1"/>
    </source>
</evidence>
<proteinExistence type="predicted"/>
<dbReference type="FunFam" id="3.40.50.1820:FF:000136">
    <property type="entry name" value="Pheophytinase, chloroplastic"/>
    <property type="match status" value="1"/>
</dbReference>
<evidence type="ECO:0000313" key="3">
    <source>
        <dbReference type="Proteomes" id="UP001370490"/>
    </source>
</evidence>
<keyword evidence="3" id="KW-1185">Reference proteome</keyword>
<dbReference type="PANTHER" id="PTHR47280:SF1">
    <property type="entry name" value="PHEOPHYTINASE, CHLOROPLASTIC"/>
    <property type="match status" value="1"/>
</dbReference>
<evidence type="ECO:0000259" key="1">
    <source>
        <dbReference type="Pfam" id="PF12697"/>
    </source>
</evidence>
<dbReference type="GO" id="GO:0009507">
    <property type="term" value="C:chloroplast"/>
    <property type="evidence" value="ECO:0007669"/>
    <property type="project" value="TreeGrafter"/>
</dbReference>
<reference evidence="2 3" key="1">
    <citation type="submission" date="2023-12" db="EMBL/GenBank/DDBJ databases">
        <title>A high-quality genome assembly for Dillenia turbinata (Dilleniales).</title>
        <authorList>
            <person name="Chanderbali A."/>
        </authorList>
    </citation>
    <scope>NUCLEOTIDE SEQUENCE [LARGE SCALE GENOMIC DNA]</scope>
    <source>
        <strain evidence="2">LSX21</strain>
        <tissue evidence="2">Leaf</tissue>
    </source>
</reference>
<sequence>MELVSSNSSPCSHAVGLRLNSVEKRSNLIHFKLSGHRKHRLVCAKVNPKRGSLQIPNLDRLCLRIHNRRVSLDSIRAAGSFRNVDSRVIGGNYNSYVADGEEVVRDVSEKEELIPKILIPGLPDESDGDQSAPVRSCFWEWKPKFNVHYERAGSENVGSPPVLFLPGFGVGSFHYEKQLKDLGRDYRVWALDFLGQGMSLPVEDPAPKSMEIMNLEREDTVWGFGDETAPWASQLVYSIDLWQDQVCDFIQQVIGEPVYIVGNSLGGFVALYFAACNPQLVSGVTLLNATPFWGFLPNPVKAPALAKLFPWAGKFPLPTGVKRLTELVWQRISDPRSIAEILKQVYADHSTDVDKVFTRILETTQHPAAAASFASIMFAPQGQLSFKESLLRCRMNNVPICLMYGKEDPWVKPMWGLQVKLRVPEATYYEISPAGHCPHDEVPEAVNYLLRGWIQNLESGGSVPLPLFDDYETTQQDLARDLEFVREGLPKSVRVRFYGSKFSLWNRIRSFIKTLVQEFGINSQRPRL</sequence>
<dbReference type="InterPro" id="IPR044211">
    <property type="entry name" value="PPH_chloroplastic"/>
</dbReference>
<dbReference type="PANTHER" id="PTHR47280">
    <property type="entry name" value="PHEOPHYTINASE, CHLOROPLASTIC"/>
    <property type="match status" value="1"/>
</dbReference>
<keyword evidence="2" id="KW-0378">Hydrolase</keyword>
<dbReference type="Gene3D" id="3.40.50.1820">
    <property type="entry name" value="alpha/beta hydrolase"/>
    <property type="match status" value="1"/>
</dbReference>
<dbReference type="EMBL" id="JBAMMX010000009">
    <property type="protein sequence ID" value="KAK6933912.1"/>
    <property type="molecule type" value="Genomic_DNA"/>
</dbReference>
<organism evidence="2 3">
    <name type="scientific">Dillenia turbinata</name>
    <dbReference type="NCBI Taxonomy" id="194707"/>
    <lineage>
        <taxon>Eukaryota</taxon>
        <taxon>Viridiplantae</taxon>
        <taxon>Streptophyta</taxon>
        <taxon>Embryophyta</taxon>
        <taxon>Tracheophyta</taxon>
        <taxon>Spermatophyta</taxon>
        <taxon>Magnoliopsida</taxon>
        <taxon>eudicotyledons</taxon>
        <taxon>Gunneridae</taxon>
        <taxon>Pentapetalae</taxon>
        <taxon>Dilleniales</taxon>
        <taxon>Dilleniaceae</taxon>
        <taxon>Dillenia</taxon>
    </lineage>
</organism>
<accession>A0AAN8VUY7</accession>
<dbReference type="InterPro" id="IPR029058">
    <property type="entry name" value="AB_hydrolase_fold"/>
</dbReference>
<comment type="caution">
    <text evidence="2">The sequence shown here is derived from an EMBL/GenBank/DDBJ whole genome shotgun (WGS) entry which is preliminary data.</text>
</comment>
<dbReference type="AlphaFoldDB" id="A0AAN8VUY7"/>
<gene>
    <name evidence="2" type="ORF">RJ641_036806</name>
</gene>
<dbReference type="InterPro" id="IPR000073">
    <property type="entry name" value="AB_hydrolase_1"/>
</dbReference>
<dbReference type="Pfam" id="PF12697">
    <property type="entry name" value="Abhydrolase_6"/>
    <property type="match status" value="1"/>
</dbReference>